<feature type="transmembrane region" description="Helical" evidence="1">
    <location>
        <begin position="76"/>
        <end position="97"/>
    </location>
</feature>
<evidence type="ECO:0000313" key="2">
    <source>
        <dbReference type="EMBL" id="EEA06276.1"/>
    </source>
</evidence>
<name>B6ADI5_CRYMR</name>
<dbReference type="OrthoDB" id="328372at2759"/>
<dbReference type="VEuPathDB" id="CryptoDB:CMU_007660"/>
<organism evidence="2 3">
    <name type="scientific">Cryptosporidium muris (strain RN66)</name>
    <dbReference type="NCBI Taxonomy" id="441375"/>
    <lineage>
        <taxon>Eukaryota</taxon>
        <taxon>Sar</taxon>
        <taxon>Alveolata</taxon>
        <taxon>Apicomplexa</taxon>
        <taxon>Conoidasida</taxon>
        <taxon>Coccidia</taxon>
        <taxon>Eucoccidiorida</taxon>
        <taxon>Eimeriorina</taxon>
        <taxon>Cryptosporidiidae</taxon>
        <taxon>Cryptosporidium</taxon>
    </lineage>
</organism>
<dbReference type="Pfam" id="PF11677">
    <property type="entry name" value="DUF3273"/>
    <property type="match status" value="1"/>
</dbReference>
<feature type="transmembrane region" description="Helical" evidence="1">
    <location>
        <begin position="159"/>
        <end position="181"/>
    </location>
</feature>
<dbReference type="InterPro" id="IPR021691">
    <property type="entry name" value="DUF3273"/>
</dbReference>
<evidence type="ECO:0000313" key="3">
    <source>
        <dbReference type="Proteomes" id="UP000001460"/>
    </source>
</evidence>
<accession>B6ADI5</accession>
<dbReference type="eggNOG" id="ENOG502S71V">
    <property type="taxonomic scope" value="Eukaryota"/>
</dbReference>
<dbReference type="Proteomes" id="UP000001460">
    <property type="component" value="Unassembled WGS sequence"/>
</dbReference>
<dbReference type="AlphaFoldDB" id="B6ADI5"/>
<proteinExistence type="predicted"/>
<evidence type="ECO:0000256" key="1">
    <source>
        <dbReference type="SAM" id="Phobius"/>
    </source>
</evidence>
<dbReference type="OMA" id="EAWGWIC"/>
<sequence>MMYFTYVVRPGDAPEGRGPSHPLFFEKFLANNLKLGFGLILLGFIGTLLCSISAGYGLQVIKFLSPFNDATIPTSVSFVFIMILIIGVLCLNVSTVLMDDDGSISQTRGYRAGCKALGQGTLVTLLGLILLIVTIYSNISYYEGNALKGINLNSIIECLFYSGIGLTSIGITLLGLAVFLIEVYSNDGTREMMGFASLGLCKLSGLLMIAALIFPSFKFLDTLFSIVVVLTFSHITAWASVFETIAMKSNIKMTQSAVRNEYYKSRNALAYFGPPVVAEGSYAQQGTM</sequence>
<keyword evidence="3" id="KW-1185">Reference proteome</keyword>
<feature type="transmembrane region" description="Helical" evidence="1">
    <location>
        <begin position="117"/>
        <end position="139"/>
    </location>
</feature>
<keyword evidence="1" id="KW-0812">Transmembrane</keyword>
<keyword evidence="1" id="KW-1133">Transmembrane helix</keyword>
<feature type="transmembrane region" description="Helical" evidence="1">
    <location>
        <begin position="35"/>
        <end position="56"/>
    </location>
</feature>
<dbReference type="RefSeq" id="XP_002140625.1">
    <property type="nucleotide sequence ID" value="XM_002140589.1"/>
</dbReference>
<gene>
    <name evidence="2" type="ORF">CMU_007660</name>
</gene>
<keyword evidence="1" id="KW-0472">Membrane</keyword>
<protein>
    <submittedName>
        <fullName evidence="2">Uncharacterized protein</fullName>
    </submittedName>
</protein>
<dbReference type="GeneID" id="6995773"/>
<dbReference type="EMBL" id="DS989729">
    <property type="protein sequence ID" value="EEA06276.1"/>
    <property type="molecule type" value="Genomic_DNA"/>
</dbReference>
<feature type="transmembrane region" description="Helical" evidence="1">
    <location>
        <begin position="223"/>
        <end position="246"/>
    </location>
</feature>
<feature type="transmembrane region" description="Helical" evidence="1">
    <location>
        <begin position="193"/>
        <end position="217"/>
    </location>
</feature>
<reference evidence="2" key="1">
    <citation type="submission" date="2008-06" db="EMBL/GenBank/DDBJ databases">
        <authorList>
            <person name="Lorenzi H."/>
            <person name="Inman J."/>
            <person name="Miller J."/>
            <person name="Schobel S."/>
            <person name="Amedeo P."/>
            <person name="Caler E.V."/>
            <person name="da Silva J."/>
        </authorList>
    </citation>
    <scope>NUCLEOTIDE SEQUENCE [LARGE SCALE GENOMIC DNA]</scope>
    <source>
        <strain evidence="2">RN66</strain>
    </source>
</reference>